<accession>A0A817M6V5</accession>
<feature type="domain" description="Globin-sensor" evidence="1">
    <location>
        <begin position="641"/>
        <end position="811"/>
    </location>
</feature>
<organism evidence="2 3">
    <name type="scientific">Rotaria socialis</name>
    <dbReference type="NCBI Taxonomy" id="392032"/>
    <lineage>
        <taxon>Eukaryota</taxon>
        <taxon>Metazoa</taxon>
        <taxon>Spiralia</taxon>
        <taxon>Gnathifera</taxon>
        <taxon>Rotifera</taxon>
        <taxon>Eurotatoria</taxon>
        <taxon>Bdelloidea</taxon>
        <taxon>Philodinida</taxon>
        <taxon>Philodinidae</taxon>
        <taxon>Rotaria</taxon>
    </lineage>
</organism>
<dbReference type="Gene3D" id="3.40.50.1010">
    <property type="entry name" value="5'-nuclease"/>
    <property type="match status" value="1"/>
</dbReference>
<dbReference type="InterPro" id="IPR012292">
    <property type="entry name" value="Globin/Proto"/>
</dbReference>
<dbReference type="Gene3D" id="1.10.490.10">
    <property type="entry name" value="Globins"/>
    <property type="match status" value="1"/>
</dbReference>
<dbReference type="PANTHER" id="PTHR42071:SF1">
    <property type="entry name" value="GLOBIN-SENSOR DOMAIN-CONTAINING PROTEIN"/>
    <property type="match status" value="1"/>
</dbReference>
<dbReference type="AlphaFoldDB" id="A0A817M6V5"/>
<dbReference type="GO" id="GO:0019825">
    <property type="term" value="F:oxygen binding"/>
    <property type="evidence" value="ECO:0007669"/>
    <property type="project" value="InterPro"/>
</dbReference>
<sequence length="813" mass="94048">MLSALLILIRMGPHYAHTFFYKYLTELNNHATRVNLKDQSIIIDANSFMYFIYNEILNDDKHKNRNQILTTIPFNYDGYWDYSKQVLNKFKQDCSDVLVVFDGVFKRNANRRPDPERASSLHVTEFNGYQNQLPLLFRRGFIDILRELDIGVNVARGEADPMIVRLAQDRNAYVVAADSDYHLYDLPQGYVPLYFLKLKALKGSLYQLDDVFTGMDAKGVALWASLIKYNFVKLAKLQNFLSRTLAYDREKFESWLNSTEPDEQKRNLITTEWLLLRFIQQVGSSIAYTELIELIALDDRQKFDQIRSNYINVIPEASIKTKNGKALPAYLDRLFTTGNLDHTILNILISRNVLKSEQVNNAVYFQILRPIIQILLLSDCSSTELGNDSQKVTFNNQLYEPLAEIKIQDFPSLDEISKMSSADRKKWLVYCVQNALQPSINMNDDEIHDDHLAWMCLLKLWWHKGKEQTVLKKSALYAMIVSYLTHTLLHEHHESERSQRHKKITTISEPFLRYSKRKLKKRFPFDMCSVLSQKISKHGSNHFENENIKGDLHEAEEFYNVFYVGYQLFDSPIIMPKVHEYISTLTYELAIAFTKSNTLTRNIRKRLFNDNLLLMGLFEEIKSWVEQVYQPNLNANESDSKFLNFTTTDIHLLNTVAPKLVPLVPTAVDAIYNKLFSFDVTKSVFAKNKVNFQGATADPPDSLNLTAERIAALKESLDKYLKKVLTQAEWDDGFLGYLSHLGKVHANKADSKNIDVSYVHMNATLGLSEHILIDALLNHDLGLDDKTKSDAVLALNKFFWIQNDLFTMHYVPH</sequence>
<dbReference type="Proteomes" id="UP000663825">
    <property type="component" value="Unassembled WGS sequence"/>
</dbReference>
<dbReference type="SUPFAM" id="SSF88723">
    <property type="entry name" value="PIN domain-like"/>
    <property type="match status" value="1"/>
</dbReference>
<name>A0A817M6V5_9BILA</name>
<dbReference type="InterPro" id="IPR044398">
    <property type="entry name" value="Globin-sensor_dom"/>
</dbReference>
<evidence type="ECO:0000313" key="2">
    <source>
        <dbReference type="EMBL" id="CAF3057460.1"/>
    </source>
</evidence>
<evidence type="ECO:0000313" key="3">
    <source>
        <dbReference type="Proteomes" id="UP000663825"/>
    </source>
</evidence>
<reference evidence="2" key="1">
    <citation type="submission" date="2021-02" db="EMBL/GenBank/DDBJ databases">
        <authorList>
            <person name="Nowell W R."/>
        </authorList>
    </citation>
    <scope>NUCLEOTIDE SEQUENCE</scope>
</reference>
<dbReference type="GO" id="GO:0020037">
    <property type="term" value="F:heme binding"/>
    <property type="evidence" value="ECO:0007669"/>
    <property type="project" value="InterPro"/>
</dbReference>
<comment type="caution">
    <text evidence="2">The sequence shown here is derived from an EMBL/GenBank/DDBJ whole genome shotgun (WGS) entry which is preliminary data.</text>
</comment>
<dbReference type="InterPro" id="IPR029060">
    <property type="entry name" value="PIN-like_dom_sf"/>
</dbReference>
<dbReference type="Pfam" id="PF11563">
    <property type="entry name" value="Protoglobin"/>
    <property type="match status" value="1"/>
</dbReference>
<dbReference type="EMBL" id="CAJNXB010000472">
    <property type="protein sequence ID" value="CAF3057460.1"/>
    <property type="molecule type" value="Genomic_DNA"/>
</dbReference>
<proteinExistence type="predicted"/>
<protein>
    <recommendedName>
        <fullName evidence="1">Globin-sensor domain-containing protein</fullName>
    </recommendedName>
</protein>
<dbReference type="OrthoDB" id="25987at2759"/>
<evidence type="ECO:0000259" key="1">
    <source>
        <dbReference type="Pfam" id="PF11563"/>
    </source>
</evidence>
<dbReference type="PANTHER" id="PTHR42071">
    <property type="entry name" value="PROTOGLOBIN DOMAIN-CONTAINING PROTEIN"/>
    <property type="match status" value="1"/>
</dbReference>
<gene>
    <name evidence="2" type="ORF">TIS948_LOCUS4370</name>
</gene>